<dbReference type="GO" id="GO:0003723">
    <property type="term" value="F:RNA binding"/>
    <property type="evidence" value="ECO:0007669"/>
    <property type="project" value="InterPro"/>
</dbReference>
<evidence type="ECO:0000313" key="6">
    <source>
        <dbReference type="Proteomes" id="UP001360560"/>
    </source>
</evidence>
<sequence>MSVEIPRVVVPGQPIVPEFDTASHSADHTITQARKYLSGPGTTLSKIPTGPNEEVNAIVATLKGKTVISPKSKDKTSSASKDELPVNEFLVSVVNHQTPRVPLPKEGDYVLCRVMKLTSRQAFVEILSVDNQSSILADSGVGSNGSLGMAGGTSLVANVSSGSVAGTSVFSQAVGATNASLGAHPADLGESFRGLIRVQDIRATERDKTQVVESFMPGDIVRAEVINIGDGASYYLSTAKNELGVVLSRSHGGRGDMLYPLDYETMVSVSGHIEKRKVAKPF</sequence>
<evidence type="ECO:0000256" key="3">
    <source>
        <dbReference type="ARBA" id="ARBA00022835"/>
    </source>
</evidence>
<dbReference type="GO" id="GO:0005730">
    <property type="term" value="C:nucleolus"/>
    <property type="evidence" value="ECO:0007669"/>
    <property type="project" value="UniProtKB-SubCell"/>
</dbReference>
<organism evidence="5 6">
    <name type="scientific">Saccharomycopsis crataegensis</name>
    <dbReference type="NCBI Taxonomy" id="43959"/>
    <lineage>
        <taxon>Eukaryota</taxon>
        <taxon>Fungi</taxon>
        <taxon>Dikarya</taxon>
        <taxon>Ascomycota</taxon>
        <taxon>Saccharomycotina</taxon>
        <taxon>Saccharomycetes</taxon>
        <taxon>Saccharomycopsidaceae</taxon>
        <taxon>Saccharomycopsis</taxon>
    </lineage>
</organism>
<dbReference type="SUPFAM" id="SSF50249">
    <property type="entry name" value="Nucleic acid-binding proteins"/>
    <property type="match status" value="1"/>
</dbReference>
<dbReference type="Proteomes" id="UP001360560">
    <property type="component" value="Unassembled WGS sequence"/>
</dbReference>
<dbReference type="GO" id="GO:0000176">
    <property type="term" value="C:nuclear exosome (RNase complex)"/>
    <property type="evidence" value="ECO:0007669"/>
    <property type="project" value="TreeGrafter"/>
</dbReference>
<gene>
    <name evidence="5" type="ORF">DASC09_034930</name>
</gene>
<dbReference type="InterPro" id="IPR012340">
    <property type="entry name" value="NA-bd_OB-fold"/>
</dbReference>
<dbReference type="GO" id="GO:0006396">
    <property type="term" value="P:RNA processing"/>
    <property type="evidence" value="ECO:0007669"/>
    <property type="project" value="InterPro"/>
</dbReference>
<evidence type="ECO:0000259" key="4">
    <source>
        <dbReference type="Pfam" id="PF10447"/>
    </source>
</evidence>
<dbReference type="Gene3D" id="2.40.50.880">
    <property type="match status" value="1"/>
</dbReference>
<dbReference type="InterPro" id="IPR019495">
    <property type="entry name" value="EXOSC1_C"/>
</dbReference>
<keyword evidence="2" id="KW-0963">Cytoplasm</keyword>
<name>A0AAV5QMR0_9ASCO</name>
<dbReference type="EMBL" id="BTFZ01000011">
    <property type="protein sequence ID" value="GMM36168.1"/>
    <property type="molecule type" value="Genomic_DNA"/>
</dbReference>
<proteinExistence type="predicted"/>
<keyword evidence="3" id="KW-0271">Exosome</keyword>
<feature type="domain" description="Exosome complex component CSL4 C-terminal" evidence="4">
    <location>
        <begin position="103"/>
        <end position="227"/>
    </location>
</feature>
<keyword evidence="6" id="KW-1185">Reference proteome</keyword>
<accession>A0AAV5QMR0</accession>
<dbReference type="PANTHER" id="PTHR12686:SF8">
    <property type="entry name" value="EXOSOME COMPLEX COMPONENT CSL4"/>
    <property type="match status" value="1"/>
</dbReference>
<comment type="subcellular location">
    <subcellularLocation>
        <location evidence="1">Nucleus</location>
        <location evidence="1">Nucleolus</location>
    </subcellularLocation>
</comment>
<dbReference type="InterPro" id="IPR039771">
    <property type="entry name" value="Csl4"/>
</dbReference>
<reference evidence="5 6" key="1">
    <citation type="journal article" date="2023" name="Elife">
        <title>Identification of key yeast species and microbe-microbe interactions impacting larval growth of Drosophila in the wild.</title>
        <authorList>
            <person name="Mure A."/>
            <person name="Sugiura Y."/>
            <person name="Maeda R."/>
            <person name="Honda K."/>
            <person name="Sakurai N."/>
            <person name="Takahashi Y."/>
            <person name="Watada M."/>
            <person name="Katoh T."/>
            <person name="Gotoh A."/>
            <person name="Gotoh Y."/>
            <person name="Taniguchi I."/>
            <person name="Nakamura K."/>
            <person name="Hayashi T."/>
            <person name="Katayama T."/>
            <person name="Uemura T."/>
            <person name="Hattori Y."/>
        </authorList>
    </citation>
    <scope>NUCLEOTIDE SEQUENCE [LARGE SCALE GENOMIC DNA]</scope>
    <source>
        <strain evidence="5 6">SC-9</strain>
    </source>
</reference>
<evidence type="ECO:0000256" key="1">
    <source>
        <dbReference type="ARBA" id="ARBA00004604"/>
    </source>
</evidence>
<protein>
    <submittedName>
        <fullName evidence="5">Exosome non-catalytic core subunit</fullName>
    </submittedName>
</protein>
<dbReference type="GeneID" id="90074143"/>
<dbReference type="RefSeq" id="XP_064853164.1">
    <property type="nucleotide sequence ID" value="XM_064997092.1"/>
</dbReference>
<dbReference type="Gene3D" id="2.40.50.140">
    <property type="entry name" value="Nucleic acid-binding proteins"/>
    <property type="match status" value="1"/>
</dbReference>
<evidence type="ECO:0000256" key="2">
    <source>
        <dbReference type="ARBA" id="ARBA00022490"/>
    </source>
</evidence>
<dbReference type="AlphaFoldDB" id="A0AAV5QMR0"/>
<dbReference type="PANTHER" id="PTHR12686">
    <property type="entry name" value="3'-5' EXORIBONUCLEASE CSL4-RELATED"/>
    <property type="match status" value="1"/>
</dbReference>
<dbReference type="Pfam" id="PF10447">
    <property type="entry name" value="EXOSC1"/>
    <property type="match status" value="1"/>
</dbReference>
<evidence type="ECO:0000313" key="5">
    <source>
        <dbReference type="EMBL" id="GMM36168.1"/>
    </source>
</evidence>
<dbReference type="GO" id="GO:0005737">
    <property type="term" value="C:cytoplasm"/>
    <property type="evidence" value="ECO:0007669"/>
    <property type="project" value="TreeGrafter"/>
</dbReference>
<comment type="caution">
    <text evidence="5">The sequence shown here is derived from an EMBL/GenBank/DDBJ whole genome shotgun (WGS) entry which is preliminary data.</text>
</comment>